<reference evidence="1 2" key="1">
    <citation type="journal article" date="2014" name="FEMS Microbiol. Lett.">
        <title>The genome of the Erwinia amylovora phage PhiEaH1 reveals greater diversity and broadens the applicability of phages for the treatment of fire blight.</title>
        <authorList>
            <person name="Meczker K."/>
            <person name="Domotor D."/>
            <person name="Vass J."/>
            <person name="Rakhely G."/>
            <person name="Schneider G."/>
            <person name="Kovacs T."/>
        </authorList>
    </citation>
    <scope>NUCLEOTIDE SEQUENCE [LARGE SCALE GENOMIC DNA]</scope>
</reference>
<name>W8D053_9CAUD</name>
<evidence type="ECO:0000313" key="2">
    <source>
        <dbReference type="Proteomes" id="UP000204235"/>
    </source>
</evidence>
<proteinExistence type="predicted"/>
<accession>W8D053</accession>
<sequence length="225" mass="24111">MSVASIKAVQQNLKNLGLYSGIVDGIWGNVSQGAFDAALDAGKGNLVTKGIYDIAWSGKVSPAFTTAVGVMSTKLQLPDDGPDKMMGCMAFETGETFSPTIKNAAGAPYYGLIQFGAAAAKDAGTSLPELLKMSAEGQLEYVYRFFKPYTGKLQTLSDIYMRILWPVAVGKPENYRLWAKGSTAYLQNKGLDVDGDGVILKSEAAAKVAQKLRKGQQLVNRRALI</sequence>
<protein>
    <submittedName>
        <fullName evidence="1">Transglycosylase</fullName>
    </submittedName>
</protein>
<dbReference type="GeneID" id="18500976"/>
<dbReference type="Proteomes" id="UP000204235">
    <property type="component" value="Segment"/>
</dbReference>
<dbReference type="EMBL" id="KF623294">
    <property type="protein sequence ID" value="AGX01799.1"/>
    <property type="molecule type" value="Genomic_DNA"/>
</dbReference>
<dbReference type="KEGG" id="vg:18500976"/>
<keyword evidence="2" id="KW-1185">Reference proteome</keyword>
<dbReference type="OrthoDB" id="8900at10239"/>
<evidence type="ECO:0000313" key="1">
    <source>
        <dbReference type="EMBL" id="AGX01799.1"/>
    </source>
</evidence>
<organism evidence="1 2">
    <name type="scientific">Erwinia phage PhiEaH1</name>
    <dbReference type="NCBI Taxonomy" id="1401669"/>
    <lineage>
        <taxon>Viruses</taxon>
        <taxon>Duplodnaviria</taxon>
        <taxon>Heunggongvirae</taxon>
        <taxon>Uroviricota</taxon>
        <taxon>Caudoviricetes</taxon>
        <taxon>Chimalliviridae</taxon>
        <taxon>Iapetusvirus</taxon>
        <taxon>Iapetusvirus EaH1</taxon>
    </lineage>
</organism>
<dbReference type="RefSeq" id="YP_009010130.1">
    <property type="nucleotide sequence ID" value="NC_023610.1"/>
</dbReference>